<reference evidence="1" key="1">
    <citation type="journal article" date="2018" name="DNA Res.">
        <title>Multiple hybrid de novo genome assembly of finger millet, an orphan allotetraploid crop.</title>
        <authorList>
            <person name="Hatakeyama M."/>
            <person name="Aluri S."/>
            <person name="Balachadran M.T."/>
            <person name="Sivarajan S.R."/>
            <person name="Patrignani A."/>
            <person name="Gruter S."/>
            <person name="Poveda L."/>
            <person name="Shimizu-Inatsugi R."/>
            <person name="Baeten J."/>
            <person name="Francoijs K.J."/>
            <person name="Nataraja K.N."/>
            <person name="Reddy Y.A.N."/>
            <person name="Phadnis S."/>
            <person name="Ravikumar R.L."/>
            <person name="Schlapbach R."/>
            <person name="Sreeman S.M."/>
            <person name="Shimizu K.K."/>
        </authorList>
    </citation>
    <scope>NUCLEOTIDE SEQUENCE</scope>
</reference>
<reference evidence="1" key="2">
    <citation type="submission" date="2021-12" db="EMBL/GenBank/DDBJ databases">
        <title>Resequencing data analysis of finger millet.</title>
        <authorList>
            <person name="Hatakeyama M."/>
            <person name="Aluri S."/>
            <person name="Balachadran M.T."/>
            <person name="Sivarajan S.R."/>
            <person name="Poveda L."/>
            <person name="Shimizu-Inatsugi R."/>
            <person name="Schlapbach R."/>
            <person name="Sreeman S.M."/>
            <person name="Shimizu K.K."/>
        </authorList>
    </citation>
    <scope>NUCLEOTIDE SEQUENCE</scope>
</reference>
<keyword evidence="2" id="KW-1185">Reference proteome</keyword>
<gene>
    <name evidence="1" type="primary">ga13131</name>
    <name evidence="1" type="ORF">PR202_ga13131</name>
</gene>
<comment type="caution">
    <text evidence="1">The sequence shown here is derived from an EMBL/GenBank/DDBJ whole genome shotgun (WGS) entry which is preliminary data.</text>
</comment>
<dbReference type="AlphaFoldDB" id="A0AAV5CE46"/>
<dbReference type="Proteomes" id="UP001054889">
    <property type="component" value="Unassembled WGS sequence"/>
</dbReference>
<accession>A0AAV5CE46</accession>
<evidence type="ECO:0000313" key="1">
    <source>
        <dbReference type="EMBL" id="GJM96309.1"/>
    </source>
</evidence>
<proteinExistence type="predicted"/>
<evidence type="ECO:0000313" key="2">
    <source>
        <dbReference type="Proteomes" id="UP001054889"/>
    </source>
</evidence>
<name>A0AAV5CE46_ELECO</name>
<protein>
    <submittedName>
        <fullName evidence="1">Uncharacterized protein</fullName>
    </submittedName>
</protein>
<sequence length="105" mass="11416">MYRIGISNWLAGPRNCSPFHHTPFALAIPIPTEPPRAIAHRDLTGVATPYRTVGDLRLEPPFPIISHLAASLNQNATTTKCSPFVHSPATFSQVIAGFELSVPFP</sequence>
<organism evidence="1 2">
    <name type="scientific">Eleusine coracana subsp. coracana</name>
    <dbReference type="NCBI Taxonomy" id="191504"/>
    <lineage>
        <taxon>Eukaryota</taxon>
        <taxon>Viridiplantae</taxon>
        <taxon>Streptophyta</taxon>
        <taxon>Embryophyta</taxon>
        <taxon>Tracheophyta</taxon>
        <taxon>Spermatophyta</taxon>
        <taxon>Magnoliopsida</taxon>
        <taxon>Liliopsida</taxon>
        <taxon>Poales</taxon>
        <taxon>Poaceae</taxon>
        <taxon>PACMAD clade</taxon>
        <taxon>Chloridoideae</taxon>
        <taxon>Cynodonteae</taxon>
        <taxon>Eleusininae</taxon>
        <taxon>Eleusine</taxon>
    </lineage>
</organism>
<dbReference type="EMBL" id="BQKI01000006">
    <property type="protein sequence ID" value="GJM96309.1"/>
    <property type="molecule type" value="Genomic_DNA"/>
</dbReference>